<keyword evidence="3 6" id="KW-0547">Nucleotide-binding</keyword>
<evidence type="ECO:0000256" key="2">
    <source>
        <dbReference type="ARBA" id="ARBA00022679"/>
    </source>
</evidence>
<dbReference type="PROSITE" id="PS50011">
    <property type="entry name" value="PROTEIN_KINASE_DOM"/>
    <property type="match status" value="1"/>
</dbReference>
<evidence type="ECO:0000313" key="8">
    <source>
        <dbReference type="EMBL" id="KAJ4460931.1"/>
    </source>
</evidence>
<feature type="binding site" evidence="6">
    <location>
        <position position="56"/>
    </location>
    <ligand>
        <name>ATP</name>
        <dbReference type="ChEBI" id="CHEBI:30616"/>
    </ligand>
</feature>
<proteinExistence type="predicted"/>
<keyword evidence="9" id="KW-1185">Reference proteome</keyword>
<dbReference type="InterPro" id="IPR011009">
    <property type="entry name" value="Kinase-like_dom_sf"/>
</dbReference>
<protein>
    <submittedName>
        <fullName evidence="8">CBL-interacting serine/threonine-protein kinase 15</fullName>
    </submittedName>
</protein>
<keyword evidence="4 8" id="KW-0418">Kinase</keyword>
<reference evidence="8" key="1">
    <citation type="journal article" date="2022" name="bioRxiv">
        <title>Genomics of Preaxostyla Flagellates Illuminates Evolutionary Transitions and the Path Towards Mitochondrial Loss.</title>
        <authorList>
            <person name="Novak L.V.F."/>
            <person name="Treitli S.C."/>
            <person name="Pyrih J."/>
            <person name="Halakuc P."/>
            <person name="Pipaliya S.V."/>
            <person name="Vacek V."/>
            <person name="Brzon O."/>
            <person name="Soukal P."/>
            <person name="Eme L."/>
            <person name="Dacks J.B."/>
            <person name="Karnkowska A."/>
            <person name="Elias M."/>
            <person name="Hampl V."/>
        </authorList>
    </citation>
    <scope>NUCLEOTIDE SEQUENCE</scope>
    <source>
        <strain evidence="8">RCP-MX</strain>
    </source>
</reference>
<evidence type="ECO:0000256" key="3">
    <source>
        <dbReference type="ARBA" id="ARBA00022741"/>
    </source>
</evidence>
<dbReference type="Gene3D" id="1.10.510.10">
    <property type="entry name" value="Transferase(Phosphotransferase) domain 1"/>
    <property type="match status" value="1"/>
</dbReference>
<dbReference type="InterPro" id="IPR008271">
    <property type="entry name" value="Ser/Thr_kinase_AS"/>
</dbReference>
<dbReference type="PROSITE" id="PS00107">
    <property type="entry name" value="PROTEIN_KINASE_ATP"/>
    <property type="match status" value="1"/>
</dbReference>
<sequence>MIFFSGFIATVQNKPHLKPLATPATMPRIRLGNVIGEGGMGKVKIASRDSKLVAVKILKNERIKDRQDFLKELQVMQRISAQGGHKNIIQYLEHYETGREFHLVMELARGGELFDKIEIGAGMPEDRARYFFRQILYGLEFLHQNGIAHRDMKLENCLLSDDETVKVVDFGLSALVLEDGAKPKTLKTDWSALPPPPPCGATHLPDLPGSPQYAAPEVMAGEPRAYDGFRADVWSCGVILFAMLTGCLPWNQATSLCPRFIKYTQGNLTDAPWPRLTSPQLAFLRRMLNLDPASRATPAELLDDPWFGRPAPRPLTSALSESHVVPDIDDEAEQGAGPMMRTESTASAAAIASPLSVAPGSPAAHAVVPAVPCTALDEDDTLPRMGSTASVTCAPVDDEDDDSQIYRGPAPAQTLAQLRRTQPTVRLLLPGPDAAPALSADIQSWATERLGAAPAVLSEERRPNLTAELRYAPLRIQVGQPATGGVVDVRFLRRRAGLFEFHEFVEAFRGRFVPE</sequence>
<gene>
    <name evidence="8" type="ORF">PAPYR_2777</name>
</gene>
<keyword evidence="1" id="KW-0723">Serine/threonine-protein kinase</keyword>
<dbReference type="InterPro" id="IPR000719">
    <property type="entry name" value="Prot_kinase_dom"/>
</dbReference>
<evidence type="ECO:0000256" key="1">
    <source>
        <dbReference type="ARBA" id="ARBA00022527"/>
    </source>
</evidence>
<dbReference type="Pfam" id="PF00069">
    <property type="entry name" value="Pkinase"/>
    <property type="match status" value="1"/>
</dbReference>
<organism evidence="8 9">
    <name type="scientific">Paratrimastix pyriformis</name>
    <dbReference type="NCBI Taxonomy" id="342808"/>
    <lineage>
        <taxon>Eukaryota</taxon>
        <taxon>Metamonada</taxon>
        <taxon>Preaxostyla</taxon>
        <taxon>Paratrimastigidae</taxon>
        <taxon>Paratrimastix</taxon>
    </lineage>
</organism>
<evidence type="ECO:0000313" key="9">
    <source>
        <dbReference type="Proteomes" id="UP001141327"/>
    </source>
</evidence>
<feature type="domain" description="Protein kinase" evidence="7">
    <location>
        <begin position="29"/>
        <end position="307"/>
    </location>
</feature>
<dbReference type="GO" id="GO:0016301">
    <property type="term" value="F:kinase activity"/>
    <property type="evidence" value="ECO:0007669"/>
    <property type="project" value="UniProtKB-KW"/>
</dbReference>
<evidence type="ECO:0000256" key="5">
    <source>
        <dbReference type="ARBA" id="ARBA00022840"/>
    </source>
</evidence>
<dbReference type="PANTHER" id="PTHR24346">
    <property type="entry name" value="MAP/MICROTUBULE AFFINITY-REGULATING KINASE"/>
    <property type="match status" value="1"/>
</dbReference>
<accession>A0ABQ8UP48</accession>
<name>A0ABQ8UP48_9EUKA</name>
<comment type="caution">
    <text evidence="8">The sequence shown here is derived from an EMBL/GenBank/DDBJ whole genome shotgun (WGS) entry which is preliminary data.</text>
</comment>
<dbReference type="Proteomes" id="UP001141327">
    <property type="component" value="Unassembled WGS sequence"/>
</dbReference>
<dbReference type="SMART" id="SM00220">
    <property type="entry name" value="S_TKc"/>
    <property type="match status" value="1"/>
</dbReference>
<evidence type="ECO:0000256" key="4">
    <source>
        <dbReference type="ARBA" id="ARBA00022777"/>
    </source>
</evidence>
<keyword evidence="5 6" id="KW-0067">ATP-binding</keyword>
<evidence type="ECO:0000256" key="6">
    <source>
        <dbReference type="PROSITE-ProRule" id="PRU10141"/>
    </source>
</evidence>
<evidence type="ECO:0000259" key="7">
    <source>
        <dbReference type="PROSITE" id="PS50011"/>
    </source>
</evidence>
<dbReference type="PANTHER" id="PTHR24346:SF82">
    <property type="entry name" value="KP78A-RELATED"/>
    <property type="match status" value="1"/>
</dbReference>
<dbReference type="PROSITE" id="PS00108">
    <property type="entry name" value="PROTEIN_KINASE_ST"/>
    <property type="match status" value="1"/>
</dbReference>
<keyword evidence="2" id="KW-0808">Transferase</keyword>
<dbReference type="InterPro" id="IPR017441">
    <property type="entry name" value="Protein_kinase_ATP_BS"/>
</dbReference>
<dbReference type="EMBL" id="JAPMOS010000010">
    <property type="protein sequence ID" value="KAJ4460931.1"/>
    <property type="molecule type" value="Genomic_DNA"/>
</dbReference>
<dbReference type="SUPFAM" id="SSF56112">
    <property type="entry name" value="Protein kinase-like (PK-like)"/>
    <property type="match status" value="1"/>
</dbReference>